<evidence type="ECO:0000313" key="1">
    <source>
        <dbReference type="Ensembl" id="ENSPANP00000056803.1"/>
    </source>
</evidence>
<dbReference type="PANTHER" id="PTHR12138">
    <property type="entry name" value="PRIMATE-EXPANDED PROTEIN FAMILY"/>
    <property type="match status" value="1"/>
</dbReference>
<keyword evidence="2" id="KW-1185">Reference proteome</keyword>
<dbReference type="AlphaFoldDB" id="A0A8I5N793"/>
<reference evidence="1 2" key="1">
    <citation type="submission" date="2012-03" db="EMBL/GenBank/DDBJ databases">
        <title>Whole Genome Assembly of Papio anubis.</title>
        <authorList>
            <person name="Liu Y.L."/>
            <person name="Abraham K.A."/>
            <person name="Akbar H.A."/>
            <person name="Ali S.A."/>
            <person name="Anosike U.A."/>
            <person name="Aqrawi P.A."/>
            <person name="Arias F.A."/>
            <person name="Attaway T.A."/>
            <person name="Awwad R.A."/>
            <person name="Babu C.B."/>
            <person name="Bandaranaike D.B."/>
            <person name="Battles P.B."/>
            <person name="Bell A.B."/>
            <person name="Beltran B.B."/>
            <person name="Berhane-Mersha D.B."/>
            <person name="Bess C.B."/>
            <person name="Bickham C.B."/>
            <person name="Bolden T.B."/>
            <person name="Carter K.C."/>
            <person name="Chau D.C."/>
            <person name="Chavez A.C."/>
            <person name="Clerc-Blankenburg K.C."/>
            <person name="Coyle M.C."/>
            <person name="Dao M.D."/>
            <person name="Davila M.L.D."/>
            <person name="Davy-Carroll L.D."/>
            <person name="Denson S.D."/>
            <person name="Dinh H.D."/>
            <person name="Fernandez S.F."/>
            <person name="Fernando P.F."/>
            <person name="Forbes L.F."/>
            <person name="Francis C.F."/>
            <person name="Francisco L.F."/>
            <person name="Fu Q.F."/>
            <person name="Garcia-Iii R.G."/>
            <person name="Garrett T.G."/>
            <person name="Gross S.G."/>
            <person name="Gubbala S.G."/>
            <person name="Hirani K.H."/>
            <person name="Hogues M.H."/>
            <person name="Hollins B.H."/>
            <person name="Jackson L.J."/>
            <person name="Javaid M.J."/>
            <person name="Jhangiani S.J."/>
            <person name="Johnson A.J."/>
            <person name="Johnson B.J."/>
            <person name="Jones J.J."/>
            <person name="Joshi V.J."/>
            <person name="Kalu J.K."/>
            <person name="Khan N.K."/>
            <person name="Korchina V.K."/>
            <person name="Kovar C.K."/>
            <person name="Lago L.L."/>
            <person name="Lara F.L."/>
            <person name="Le T.-K.L."/>
            <person name="Lee S.L."/>
            <person name="Legall-Iii F.L."/>
            <person name="Lemon S.L."/>
            <person name="Liu J.L."/>
            <person name="Liu Y.-S.L."/>
            <person name="Liyanage D.L."/>
            <person name="Lopez J.L."/>
            <person name="Lorensuhewa L.L."/>
            <person name="Mata R.M."/>
            <person name="Mathew T.M."/>
            <person name="Mercado C.M."/>
            <person name="Mercado I.M."/>
            <person name="Morales K.M."/>
            <person name="Morgan M.M."/>
            <person name="Munidasa M.M."/>
            <person name="Ngo D.N."/>
            <person name="Nguyen L.N."/>
            <person name="Nguyen T.N."/>
            <person name="Nguyen N.N."/>
            <person name="Obregon M.O."/>
            <person name="Okwuonu G.O."/>
            <person name="Ongeri F.O."/>
            <person name="Onwere C.O."/>
            <person name="Osifeso I.O."/>
            <person name="Parra A.P."/>
            <person name="Patil S.P."/>
            <person name="Perez A.P."/>
            <person name="Perez Y.P."/>
            <person name="Pham C.P."/>
            <person name="Pu L.-L.P."/>
            <person name="Puazo M.P."/>
            <person name="Quiroz J.Q."/>
            <person name="Rouhana J.R."/>
            <person name="Ruiz M.R."/>
            <person name="Ruiz S.-J.R."/>
            <person name="Saada N.S."/>
            <person name="Santibanez J.S."/>
            <person name="Scheel M.S."/>
            <person name="Schneider B.S."/>
            <person name="Simmons D.S."/>
            <person name="Sisson I.S."/>
            <person name="Tang L.-Y.T."/>
            <person name="Thornton R.T."/>
            <person name="Tisius J.T."/>
            <person name="Toledanes G.T."/>
            <person name="Trejos Z.T."/>
            <person name="Usmani K.U."/>
            <person name="Varghese R.V."/>
            <person name="Vattathil S.V."/>
            <person name="Vee V.V."/>
            <person name="Walker D.W."/>
            <person name="Weissenberger G.W."/>
            <person name="White C.W."/>
            <person name="Williams A.W."/>
            <person name="Woodworth J.W."/>
            <person name="Wright R.W."/>
            <person name="Zhu Y.Z."/>
            <person name="Han Y.H."/>
            <person name="Newsham I.N."/>
            <person name="Nazareth L.N."/>
            <person name="Worley K.W."/>
            <person name="Muzny D.M."/>
            <person name="Rogers J.R."/>
            <person name="Gibbs R.G."/>
        </authorList>
    </citation>
    <scope>NUCLEOTIDE SEQUENCE [LARGE SCALE GENOMIC DNA]</scope>
</reference>
<dbReference type="GeneTree" id="ENSGT01150000286943"/>
<reference evidence="1" key="2">
    <citation type="submission" date="2025-08" db="UniProtKB">
        <authorList>
            <consortium name="Ensembl"/>
        </authorList>
    </citation>
    <scope>IDENTIFICATION</scope>
</reference>
<sequence length="151" mass="16293">MVQVQHTQTRLYPPRIAFLGLGGPARHGSWASAAPAAYLISLCCSGWAQKLLDSGNPPASASYFYFILFFVFVFETEPHSVARLECSGAISAHCNLCLPGSSDSPTLASRVAGTTGSHHHAQVIFVFLVETGFHHVGQDGLDLLTWFHHIG</sequence>
<protein>
    <submittedName>
        <fullName evidence="1">Uncharacterized protein</fullName>
    </submittedName>
</protein>
<evidence type="ECO:0000313" key="2">
    <source>
        <dbReference type="Proteomes" id="UP000028761"/>
    </source>
</evidence>
<reference evidence="1" key="3">
    <citation type="submission" date="2025-09" db="UniProtKB">
        <authorList>
            <consortium name="Ensembl"/>
        </authorList>
    </citation>
    <scope>IDENTIFICATION</scope>
</reference>
<dbReference type="Ensembl" id="ENSPANT00000069451.1">
    <property type="protein sequence ID" value="ENSPANP00000056803.1"/>
    <property type="gene ID" value="ENSPANG00000045056.1"/>
</dbReference>
<dbReference type="Proteomes" id="UP000028761">
    <property type="component" value="Chromosome 6"/>
</dbReference>
<dbReference type="PANTHER" id="PTHR12138:SF152">
    <property type="entry name" value="C2H2-TYPE DOMAIN-CONTAINING PROTEIN"/>
    <property type="match status" value="1"/>
</dbReference>
<accession>A0A8I5N793</accession>
<proteinExistence type="predicted"/>
<name>A0A8I5N793_PAPAN</name>
<organism evidence="1 2">
    <name type="scientific">Papio anubis</name>
    <name type="common">Olive baboon</name>
    <dbReference type="NCBI Taxonomy" id="9555"/>
    <lineage>
        <taxon>Eukaryota</taxon>
        <taxon>Metazoa</taxon>
        <taxon>Chordata</taxon>
        <taxon>Craniata</taxon>
        <taxon>Vertebrata</taxon>
        <taxon>Euteleostomi</taxon>
        <taxon>Mammalia</taxon>
        <taxon>Eutheria</taxon>
        <taxon>Euarchontoglires</taxon>
        <taxon>Primates</taxon>
        <taxon>Haplorrhini</taxon>
        <taxon>Catarrhini</taxon>
        <taxon>Cercopithecidae</taxon>
        <taxon>Cercopithecinae</taxon>
        <taxon>Papio</taxon>
    </lineage>
</organism>
<dbReference type="PRINTS" id="PR02045">
    <property type="entry name" value="F138DOMAIN"/>
</dbReference>